<proteinExistence type="predicted"/>
<accession>A0ABQ9X308</accession>
<dbReference type="EMBL" id="JARBJD010000238">
    <property type="protein sequence ID" value="KAK2946072.1"/>
    <property type="molecule type" value="Genomic_DNA"/>
</dbReference>
<dbReference type="Proteomes" id="UP001281761">
    <property type="component" value="Unassembled WGS sequence"/>
</dbReference>
<gene>
    <name evidence="2" type="ORF">BLNAU_18980</name>
</gene>
<feature type="region of interest" description="Disordered" evidence="1">
    <location>
        <begin position="1"/>
        <end position="22"/>
    </location>
</feature>
<name>A0ABQ9X308_9EUKA</name>
<protein>
    <submittedName>
        <fullName evidence="2">Uncharacterized protein</fullName>
    </submittedName>
</protein>
<keyword evidence="3" id="KW-1185">Reference proteome</keyword>
<dbReference type="SUPFAM" id="SSF48371">
    <property type="entry name" value="ARM repeat"/>
    <property type="match status" value="1"/>
</dbReference>
<reference evidence="2 3" key="1">
    <citation type="journal article" date="2022" name="bioRxiv">
        <title>Genomics of Preaxostyla Flagellates Illuminates Evolutionary Transitions and the Path Towards Mitochondrial Loss.</title>
        <authorList>
            <person name="Novak L.V.F."/>
            <person name="Treitli S.C."/>
            <person name="Pyrih J."/>
            <person name="Halakuc P."/>
            <person name="Pipaliya S.V."/>
            <person name="Vacek V."/>
            <person name="Brzon O."/>
            <person name="Soukal P."/>
            <person name="Eme L."/>
            <person name="Dacks J.B."/>
            <person name="Karnkowska A."/>
            <person name="Elias M."/>
            <person name="Hampl V."/>
        </authorList>
    </citation>
    <scope>NUCLEOTIDE SEQUENCE [LARGE SCALE GENOMIC DNA]</scope>
    <source>
        <strain evidence="2">NAU3</strain>
        <tissue evidence="2">Gut</tissue>
    </source>
</reference>
<evidence type="ECO:0000256" key="1">
    <source>
        <dbReference type="SAM" id="MobiDB-lite"/>
    </source>
</evidence>
<dbReference type="InterPro" id="IPR016024">
    <property type="entry name" value="ARM-type_fold"/>
</dbReference>
<sequence>MISEPSVVNEDHSPSALDPPPSWNPSNISSLLQALQCNEEELIVEALRELQKVASESGSDDTFDEWYRFLSPLCCGAHSSGLLAELMKLIEILYSKSPSFIRSSLSSEIPSFVITQFGDWSNCPALESCCSCMESLFFASEISESLFQQLNNIIRFAFDKIIQSSPPSAIITTLARISLFPNHRCSSNVLRTLCHLTSRDSSSIKCCPSTIFSNPSPLQQYSGLSFTYALALKLRSEFTEFNASLQHYLSEVSKTITSSTEAQNISHRPLEVCSDICLLEMFIFNTTPPNEVDIELQRTLVLFAFEAIPSIHAMHSKLDIIISDNRSSEKSPLTRILLSLVVLLERFWFILMAQCRQKSRPSGTALEPLILDHPSLPALIVMSIKLCMLLSRATVFTPLLNLSAIPSMKEKFISCDLIRTLFDTVDFLSIPLSNTETHSTLLQILVNMLSPTADDNDQRVAEYPAIRRLVFDQAKEYIRVVLPSLSRATVPSELLINPNQVPIRMHLVLREMELKSQELDADFVSDLVRWEVRWVVDTETDEDFEMVFRTMFRLAAKWKDNLPERLKRREVLLREEGWSDALEQRIVGIETSDRQLQRHLSLVFRYISSFNTDPA</sequence>
<evidence type="ECO:0000313" key="2">
    <source>
        <dbReference type="EMBL" id="KAK2946072.1"/>
    </source>
</evidence>
<evidence type="ECO:0000313" key="3">
    <source>
        <dbReference type="Proteomes" id="UP001281761"/>
    </source>
</evidence>
<organism evidence="2 3">
    <name type="scientific">Blattamonas nauphoetae</name>
    <dbReference type="NCBI Taxonomy" id="2049346"/>
    <lineage>
        <taxon>Eukaryota</taxon>
        <taxon>Metamonada</taxon>
        <taxon>Preaxostyla</taxon>
        <taxon>Oxymonadida</taxon>
        <taxon>Blattamonas</taxon>
    </lineage>
</organism>
<comment type="caution">
    <text evidence="2">The sequence shown here is derived from an EMBL/GenBank/DDBJ whole genome shotgun (WGS) entry which is preliminary data.</text>
</comment>